<organism evidence="2 3">
    <name type="scientific">Papaver atlanticum</name>
    <dbReference type="NCBI Taxonomy" id="357466"/>
    <lineage>
        <taxon>Eukaryota</taxon>
        <taxon>Viridiplantae</taxon>
        <taxon>Streptophyta</taxon>
        <taxon>Embryophyta</taxon>
        <taxon>Tracheophyta</taxon>
        <taxon>Spermatophyta</taxon>
        <taxon>Magnoliopsida</taxon>
        <taxon>Ranunculales</taxon>
        <taxon>Papaveraceae</taxon>
        <taxon>Papaveroideae</taxon>
        <taxon>Papaver</taxon>
    </lineage>
</organism>
<accession>A0AAD4SB88</accession>
<feature type="non-terminal residue" evidence="2">
    <location>
        <position position="162"/>
    </location>
</feature>
<dbReference type="AlphaFoldDB" id="A0AAD4SB88"/>
<proteinExistence type="predicted"/>
<evidence type="ECO:0000313" key="3">
    <source>
        <dbReference type="Proteomes" id="UP001202328"/>
    </source>
</evidence>
<name>A0AAD4SB88_9MAGN</name>
<gene>
    <name evidence="2" type="ORF">MKW98_002361</name>
</gene>
<reference evidence="2" key="1">
    <citation type="submission" date="2022-04" db="EMBL/GenBank/DDBJ databases">
        <title>A functionally conserved STORR gene fusion in Papaver species that diverged 16.8 million years ago.</title>
        <authorList>
            <person name="Catania T."/>
        </authorList>
    </citation>
    <scope>NUCLEOTIDE SEQUENCE</scope>
    <source>
        <strain evidence="2">S-188037</strain>
    </source>
</reference>
<feature type="region of interest" description="Disordered" evidence="1">
    <location>
        <begin position="142"/>
        <end position="162"/>
    </location>
</feature>
<keyword evidence="3" id="KW-1185">Reference proteome</keyword>
<dbReference type="Proteomes" id="UP001202328">
    <property type="component" value="Unassembled WGS sequence"/>
</dbReference>
<evidence type="ECO:0000256" key="1">
    <source>
        <dbReference type="SAM" id="MobiDB-lite"/>
    </source>
</evidence>
<dbReference type="EMBL" id="JAJJMB010012161">
    <property type="protein sequence ID" value="KAI3884969.1"/>
    <property type="molecule type" value="Genomic_DNA"/>
</dbReference>
<sequence length="162" mass="18734">MGSEDRNFWITNIGGRYRDLYCYDCKAGTSGDKFMAMLKRRLVNEQSMDPILELFLFNDEDGNACDKCESENMFISFWKNGKPDKGNFVKLRFTPIIPTQVKWGVCYDTTSVSGVSGMTEVISPVKKKTVSKRVEVWRSPRLNKQDNNHVKKPDMRPTRLDF</sequence>
<evidence type="ECO:0000313" key="2">
    <source>
        <dbReference type="EMBL" id="KAI3884969.1"/>
    </source>
</evidence>
<comment type="caution">
    <text evidence="2">The sequence shown here is derived from an EMBL/GenBank/DDBJ whole genome shotgun (WGS) entry which is preliminary data.</text>
</comment>
<protein>
    <submittedName>
        <fullName evidence="2">Uncharacterized protein</fullName>
    </submittedName>
</protein>